<dbReference type="Proteomes" id="UP000030377">
    <property type="component" value="Unassembled WGS sequence"/>
</dbReference>
<evidence type="ECO:0000313" key="3">
    <source>
        <dbReference type="Proteomes" id="UP000030377"/>
    </source>
</evidence>
<gene>
    <name evidence="2" type="ORF">MA20_33470</name>
</gene>
<dbReference type="InterPro" id="IPR007138">
    <property type="entry name" value="ABM_dom"/>
</dbReference>
<feature type="domain" description="ABM" evidence="1">
    <location>
        <begin position="1"/>
        <end position="75"/>
    </location>
</feature>
<evidence type="ECO:0000259" key="1">
    <source>
        <dbReference type="Pfam" id="PF03992"/>
    </source>
</evidence>
<reference evidence="2 3" key="1">
    <citation type="submission" date="2014-09" db="EMBL/GenBank/DDBJ databases">
        <title>Draft genome of Bradyrhizobium japonicum Is-34.</title>
        <authorList>
            <person name="Tsurumaru H."/>
            <person name="Yamakawa T."/>
            <person name="Hashimoto S."/>
            <person name="Okizaki K."/>
            <person name="Kanesaki Y."/>
            <person name="Yoshikawa H."/>
            <person name="Yajima S."/>
        </authorList>
    </citation>
    <scope>NUCLEOTIDE SEQUENCE [LARGE SCALE GENOMIC DNA]</scope>
    <source>
        <strain evidence="2 3">Is-34</strain>
    </source>
</reference>
<dbReference type="AlphaFoldDB" id="A0A0A3XLV9"/>
<protein>
    <submittedName>
        <fullName evidence="2">Antibiotic biosynthesis monooxygenase</fullName>
    </submittedName>
</protein>
<dbReference type="GO" id="GO:0004497">
    <property type="term" value="F:monooxygenase activity"/>
    <property type="evidence" value="ECO:0007669"/>
    <property type="project" value="UniProtKB-KW"/>
</dbReference>
<evidence type="ECO:0000313" key="2">
    <source>
        <dbReference type="EMBL" id="KGT75387.1"/>
    </source>
</evidence>
<dbReference type="SUPFAM" id="SSF54909">
    <property type="entry name" value="Dimeric alpha+beta barrel"/>
    <property type="match status" value="1"/>
</dbReference>
<dbReference type="Pfam" id="PF03992">
    <property type="entry name" value="ABM"/>
    <property type="match status" value="1"/>
</dbReference>
<accession>A0A0A3XLV9</accession>
<comment type="caution">
    <text evidence="2">The sequence shown here is derived from an EMBL/GenBank/DDBJ whole genome shotgun (WGS) entry which is preliminary data.</text>
</comment>
<keyword evidence="2" id="KW-0560">Oxidoreductase</keyword>
<proteinExistence type="predicted"/>
<dbReference type="InterPro" id="IPR052936">
    <property type="entry name" value="Jasmonate_Hydroxylase-like"/>
</dbReference>
<dbReference type="PANTHER" id="PTHR37811">
    <property type="entry name" value="BLL5343 PROTEIN"/>
    <property type="match status" value="1"/>
</dbReference>
<dbReference type="PANTHER" id="PTHR37811:SF2">
    <property type="entry name" value="ABM DOMAIN-CONTAINING PROTEIN"/>
    <property type="match status" value="1"/>
</dbReference>
<dbReference type="InterPro" id="IPR011008">
    <property type="entry name" value="Dimeric_a/b-barrel"/>
</dbReference>
<sequence>MFSVIFEVLPHEGKCDNYLDNANILRPELEQVEGFVDNIRYKSLTREGWILSLSNWRDEKSLVRWRIRMRHHEVQQKGRDEILADYHLRVGQITADNKVPVGYALMEQRLDETEVGEGMTVTLINATRPAEWKQTNNPYECAEWLGLNPWAADFTSWDIFEAVLTPGDLILLMSWKDAAAAQAYEDASAPNGKARVRRVRIVRDYGKYDRREAPQYFEDAKGGETLHA</sequence>
<dbReference type="EMBL" id="JRPN01000025">
    <property type="protein sequence ID" value="KGT75387.1"/>
    <property type="molecule type" value="Genomic_DNA"/>
</dbReference>
<dbReference type="Gene3D" id="3.30.70.100">
    <property type="match status" value="1"/>
</dbReference>
<organism evidence="2 3">
    <name type="scientific">Bradyrhizobium japonicum</name>
    <dbReference type="NCBI Taxonomy" id="375"/>
    <lineage>
        <taxon>Bacteria</taxon>
        <taxon>Pseudomonadati</taxon>
        <taxon>Pseudomonadota</taxon>
        <taxon>Alphaproteobacteria</taxon>
        <taxon>Hyphomicrobiales</taxon>
        <taxon>Nitrobacteraceae</taxon>
        <taxon>Bradyrhizobium</taxon>
    </lineage>
</organism>
<dbReference type="RefSeq" id="WP_028156889.1">
    <property type="nucleotide sequence ID" value="NZ_JANUDC010000001.1"/>
</dbReference>
<name>A0A0A3XLV9_BRAJP</name>
<keyword evidence="2" id="KW-0503">Monooxygenase</keyword>